<accession>A0A9N9I9N6</accession>
<dbReference type="PANTHER" id="PTHR42040:SF1">
    <property type="entry name" value="INNER KINETOCHORE SUBUNIT FTA4"/>
    <property type="match status" value="1"/>
</dbReference>
<dbReference type="GO" id="GO:0031511">
    <property type="term" value="C:Mis6-Sim4 complex"/>
    <property type="evidence" value="ECO:0007669"/>
    <property type="project" value="InterPro"/>
</dbReference>
<protein>
    <submittedName>
        <fullName evidence="1">12237_t:CDS:1</fullName>
    </submittedName>
</protein>
<dbReference type="InterPro" id="IPR025207">
    <property type="entry name" value="Sim4_Fta4"/>
</dbReference>
<proteinExistence type="predicted"/>
<comment type="caution">
    <text evidence="1">The sequence shown here is derived from an EMBL/GenBank/DDBJ whole genome shotgun (WGS) entry which is preliminary data.</text>
</comment>
<gene>
    <name evidence="1" type="ORF">AMORRO_LOCUS13701</name>
</gene>
<reference evidence="1" key="1">
    <citation type="submission" date="2021-06" db="EMBL/GenBank/DDBJ databases">
        <authorList>
            <person name="Kallberg Y."/>
            <person name="Tangrot J."/>
            <person name="Rosling A."/>
        </authorList>
    </citation>
    <scope>NUCLEOTIDE SEQUENCE</scope>
    <source>
        <strain evidence="1">CL551</strain>
    </source>
</reference>
<dbReference type="Proteomes" id="UP000789342">
    <property type="component" value="Unassembled WGS sequence"/>
</dbReference>
<dbReference type="AlphaFoldDB" id="A0A9N9I9N6"/>
<organism evidence="1 2">
    <name type="scientific">Acaulospora morrowiae</name>
    <dbReference type="NCBI Taxonomy" id="94023"/>
    <lineage>
        <taxon>Eukaryota</taxon>
        <taxon>Fungi</taxon>
        <taxon>Fungi incertae sedis</taxon>
        <taxon>Mucoromycota</taxon>
        <taxon>Glomeromycotina</taxon>
        <taxon>Glomeromycetes</taxon>
        <taxon>Diversisporales</taxon>
        <taxon>Acaulosporaceae</taxon>
        <taxon>Acaulospora</taxon>
    </lineage>
</organism>
<evidence type="ECO:0000313" key="1">
    <source>
        <dbReference type="EMBL" id="CAG8726541.1"/>
    </source>
</evidence>
<dbReference type="PANTHER" id="PTHR42040">
    <property type="entry name" value="INNER KINETOCHORE SUBUNIT FTA4"/>
    <property type="match status" value="1"/>
</dbReference>
<dbReference type="EMBL" id="CAJVPV010024461">
    <property type="protein sequence ID" value="CAG8726541.1"/>
    <property type="molecule type" value="Genomic_DNA"/>
</dbReference>
<evidence type="ECO:0000313" key="2">
    <source>
        <dbReference type="Proteomes" id="UP000789342"/>
    </source>
</evidence>
<dbReference type="OrthoDB" id="21214at2759"/>
<name>A0A9N9I9N6_9GLOM</name>
<sequence length="234" mass="28177">MEQNYRSRKQSFIECNIEILEREFYPSKKWLSKNSNSEEPLDSSVVDNVLNDLKNVNRTQNKRIFNRQTIRQVLEQLCIIRDQKFKDAVEGRIRVDKKPDHDDIKWIETLPEEWPQLENNQFDKEKLEEYSRLRSNVYQVQKDYIAIKEKLECYKVLHKLMEPLNTSTIQQSLITRDSPVVKEIAKMRILIPKLLSTLERKHEFLKRSREERKDESRTQTNTMDAIRSLFNCEE</sequence>
<dbReference type="Pfam" id="PF13093">
    <property type="entry name" value="FTA4"/>
    <property type="match status" value="1"/>
</dbReference>
<keyword evidence="2" id="KW-1185">Reference proteome</keyword>